<dbReference type="EMBL" id="JBHSUS010000001">
    <property type="protein sequence ID" value="MFC6439774.1"/>
    <property type="molecule type" value="Genomic_DNA"/>
</dbReference>
<evidence type="ECO:0000313" key="2">
    <source>
        <dbReference type="Proteomes" id="UP001596364"/>
    </source>
</evidence>
<protein>
    <recommendedName>
        <fullName evidence="3">Restriction alleviation protein, Lar family</fullName>
    </recommendedName>
</protein>
<gene>
    <name evidence="1" type="ORF">ACFP85_06390</name>
</gene>
<reference evidence="2" key="1">
    <citation type="journal article" date="2019" name="Int. J. Syst. Evol. Microbiol.">
        <title>The Global Catalogue of Microorganisms (GCM) 10K type strain sequencing project: providing services to taxonomists for standard genome sequencing and annotation.</title>
        <authorList>
            <consortium name="The Broad Institute Genomics Platform"/>
            <consortium name="The Broad Institute Genome Sequencing Center for Infectious Disease"/>
            <person name="Wu L."/>
            <person name="Ma J."/>
        </authorList>
    </citation>
    <scope>NUCLEOTIDE SEQUENCE [LARGE SCALE GENOMIC DNA]</scope>
    <source>
        <strain evidence="2">CGMCC 1.16031</strain>
    </source>
</reference>
<evidence type="ECO:0000313" key="1">
    <source>
        <dbReference type="EMBL" id="MFC6439774.1"/>
    </source>
</evidence>
<dbReference type="RefSeq" id="WP_131256666.1">
    <property type="nucleotide sequence ID" value="NZ_JBHSUS010000001.1"/>
</dbReference>
<dbReference type="Proteomes" id="UP001596364">
    <property type="component" value="Unassembled WGS sequence"/>
</dbReference>
<proteinExistence type="predicted"/>
<name>A0ABW1XM95_9ALTE</name>
<accession>A0ABW1XM95</accession>
<keyword evidence="2" id="KW-1185">Reference proteome</keyword>
<organism evidence="1 2">
    <name type="scientific">Pseudobowmanella zhangzhouensis</name>
    <dbReference type="NCBI Taxonomy" id="1537679"/>
    <lineage>
        <taxon>Bacteria</taxon>
        <taxon>Pseudomonadati</taxon>
        <taxon>Pseudomonadota</taxon>
        <taxon>Gammaproteobacteria</taxon>
        <taxon>Alteromonadales</taxon>
        <taxon>Alteromonadaceae</taxon>
    </lineage>
</organism>
<sequence>MAISKKKNQLGQSFQEFLRTYVPPEPVPVENPIVEETICPLCLERFESGSISHYYPFCSDCSSEGLSFEVKSFAVFMAEKTIEEFDDMLSRWELVEGLRPEYKALKSERIMALREIKRAEC</sequence>
<evidence type="ECO:0008006" key="3">
    <source>
        <dbReference type="Google" id="ProtNLM"/>
    </source>
</evidence>
<comment type="caution">
    <text evidence="1">The sequence shown here is derived from an EMBL/GenBank/DDBJ whole genome shotgun (WGS) entry which is preliminary data.</text>
</comment>